<proteinExistence type="predicted"/>
<evidence type="ECO:0000313" key="3">
    <source>
        <dbReference type="Proteomes" id="UP000006753"/>
    </source>
</evidence>
<dbReference type="STRING" id="1072389.K1W5W0"/>
<dbReference type="Pfam" id="PF07727">
    <property type="entry name" value="RVT_2"/>
    <property type="match status" value="1"/>
</dbReference>
<dbReference type="EMBL" id="JH921459">
    <property type="protein sequence ID" value="EKD12330.1"/>
    <property type="molecule type" value="Genomic_DNA"/>
</dbReference>
<protein>
    <submittedName>
        <fullName evidence="2">Putative Retrovirus-related Pol polyprotein from transposon TNT 1-94</fullName>
    </submittedName>
</protein>
<organism evidence="2 3">
    <name type="scientific">Marssonina brunnea f. sp. multigermtubi (strain MB_m1)</name>
    <name type="common">Marssonina leaf spot fungus</name>
    <dbReference type="NCBI Taxonomy" id="1072389"/>
    <lineage>
        <taxon>Eukaryota</taxon>
        <taxon>Fungi</taxon>
        <taxon>Dikarya</taxon>
        <taxon>Ascomycota</taxon>
        <taxon>Pezizomycotina</taxon>
        <taxon>Leotiomycetes</taxon>
        <taxon>Helotiales</taxon>
        <taxon>Drepanopezizaceae</taxon>
        <taxon>Drepanopeziza</taxon>
    </lineage>
</organism>
<dbReference type="HOGENOM" id="CLU_001650_17_2_1"/>
<sequence length="148" mass="17402">MVHEPLSIPRLACQQLKDPQLDNKKLTSSRLVLRNKVINNKVVRKKAKLVLKEYEQQKGINYFKTFALIIKHTTLRVLLAFAAFKDFEIDYVDIDTAFLNATLKEDIYMHIPDDECDIFYDIYFELRSKLAYIKLIKSLYGLKQALKE</sequence>
<dbReference type="OMA" id="EDIYMHI"/>
<reference evidence="2 3" key="1">
    <citation type="journal article" date="2012" name="BMC Genomics">
        <title>Sequencing the genome of Marssonina brunnea reveals fungus-poplar co-evolution.</title>
        <authorList>
            <person name="Zhu S."/>
            <person name="Cao Y.-Z."/>
            <person name="Jiang C."/>
            <person name="Tan B.-Y."/>
            <person name="Wang Z."/>
            <person name="Feng S."/>
            <person name="Zhang L."/>
            <person name="Su X.-H."/>
            <person name="Brejova B."/>
            <person name="Vinar T."/>
            <person name="Xu M."/>
            <person name="Wang M.-X."/>
            <person name="Zhang S.-G."/>
            <person name="Huang M.-R."/>
            <person name="Wu R."/>
            <person name="Zhou Y."/>
        </authorList>
    </citation>
    <scope>NUCLEOTIDE SEQUENCE [LARGE SCALE GENOMIC DNA]</scope>
    <source>
        <strain evidence="2 3">MB_m1</strain>
    </source>
</reference>
<dbReference type="InterPro" id="IPR013103">
    <property type="entry name" value="RVT_2"/>
</dbReference>
<dbReference type="eggNOG" id="KOG0017">
    <property type="taxonomic scope" value="Eukaryota"/>
</dbReference>
<evidence type="ECO:0000313" key="2">
    <source>
        <dbReference type="EMBL" id="EKD12330.1"/>
    </source>
</evidence>
<dbReference type="OrthoDB" id="3562068at2759"/>
<keyword evidence="3" id="KW-1185">Reference proteome</keyword>
<name>K1W5W0_MARBU</name>
<dbReference type="Proteomes" id="UP000006753">
    <property type="component" value="Unassembled WGS sequence"/>
</dbReference>
<feature type="domain" description="Reverse transcriptase Ty1/copia-type" evidence="1">
    <location>
        <begin position="23"/>
        <end position="145"/>
    </location>
</feature>
<accession>K1W5W0</accession>
<dbReference type="InParanoid" id="K1W5W0"/>
<gene>
    <name evidence="2" type="ORF">MBM_09505</name>
</gene>
<dbReference type="AlphaFoldDB" id="K1W5W0"/>
<evidence type="ECO:0000259" key="1">
    <source>
        <dbReference type="Pfam" id="PF07727"/>
    </source>
</evidence>
<dbReference type="KEGG" id="mbe:MBM_09505"/>